<keyword evidence="2" id="KW-1185">Reference proteome</keyword>
<evidence type="ECO:0000313" key="2">
    <source>
        <dbReference type="Proteomes" id="UP000249375"/>
    </source>
</evidence>
<reference evidence="1 2" key="1">
    <citation type="submission" date="2018-11" db="EMBL/GenBank/DDBJ databases">
        <authorList>
            <person name="Na S.W."/>
            <person name="Baik M."/>
        </authorList>
    </citation>
    <scope>NUCLEOTIDE SEQUENCE [LARGE SCALE GENOMIC DNA]</scope>
    <source>
        <strain evidence="1 2">E39</strain>
    </source>
</reference>
<proteinExistence type="predicted"/>
<name>A0A5P8E3P2_9BACT</name>
<dbReference type="AlphaFoldDB" id="A0A5P8E3P2"/>
<organism evidence="1 2">
    <name type="scientific">Pseudoprevotella muciniphila</name>
    <dbReference type="NCBI Taxonomy" id="2133944"/>
    <lineage>
        <taxon>Bacteria</taxon>
        <taxon>Pseudomonadati</taxon>
        <taxon>Bacteroidota</taxon>
        <taxon>Bacteroidia</taxon>
        <taxon>Bacteroidales</taxon>
        <taxon>Prevotellaceae</taxon>
        <taxon>Pseudoprevotella</taxon>
    </lineage>
</organism>
<dbReference type="KEGG" id="alq:C7Y71_000010"/>
<protein>
    <submittedName>
        <fullName evidence="1">Uncharacterized protein</fullName>
    </submittedName>
</protein>
<dbReference type="Proteomes" id="UP000249375">
    <property type="component" value="Chromosome"/>
</dbReference>
<sequence>MYNLIFNEMKSTKSNFRSQEKYAEALNCMEKFQAPQSDRELVCQLCRRVGRLERELTATKKQLNEIACNHAKGEDLVLRSQCHASRLPRRDGSKRKIAYMIYEEDLIRIATDPQRSFEEPLHSSLWQRALGEL</sequence>
<dbReference type="EMBL" id="CP033459">
    <property type="protein sequence ID" value="QFQ11544.1"/>
    <property type="molecule type" value="Genomic_DNA"/>
</dbReference>
<accession>A0A5P8E3P2</accession>
<gene>
    <name evidence="1" type="ORF">C7Y71_000010</name>
</gene>
<evidence type="ECO:0000313" key="1">
    <source>
        <dbReference type="EMBL" id="QFQ11544.1"/>
    </source>
</evidence>